<evidence type="ECO:0000256" key="2">
    <source>
        <dbReference type="SAM" id="Phobius"/>
    </source>
</evidence>
<proteinExistence type="predicted"/>
<organism evidence="3 4">
    <name type="scientific">Candidatus Wolfebacteria bacterium GW2011_GWC1_43_10</name>
    <dbReference type="NCBI Taxonomy" id="1619011"/>
    <lineage>
        <taxon>Bacteria</taxon>
        <taxon>Candidatus Wolfeibacteriota</taxon>
    </lineage>
</organism>
<protein>
    <submittedName>
        <fullName evidence="3">Uncharacterized protein</fullName>
    </submittedName>
</protein>
<feature type="transmembrane region" description="Helical" evidence="2">
    <location>
        <begin position="54"/>
        <end position="72"/>
    </location>
</feature>
<feature type="region of interest" description="Disordered" evidence="1">
    <location>
        <begin position="290"/>
        <end position="311"/>
    </location>
</feature>
<keyword evidence="2" id="KW-0472">Membrane</keyword>
<comment type="caution">
    <text evidence="3">The sequence shown here is derived from an EMBL/GenBank/DDBJ whole genome shotgun (WGS) entry which is preliminary data.</text>
</comment>
<sequence>MMNTLGKIIIILAVVLMGVSFFAEAVLAETFNLEYPDFVNPEITKTPAEFINKLYIYALGISGTLAVMMIVYGGVKYAINPGNTSAQGDATDIIKNAVFGVVLLAGAYLILETINPSLVILKNPGLEMVPVSTSTEGTTPPPTKEEATELIRVAKWLLDNEGGKFSFSVNATCGSISHAKGNLTDVSNGELPLVCSPDCVCKKGGTSGTVTLNLKMLKGLQFIVINSTVPKSVITSFTGGKHNTTSQHYQGNAADFSPVNTSPDQWDKLLTSLRNPNAGEASLAKCEARKWTDTNGNGQKDSRKSESNPNGDEYSTEFYNFCSDLFNNASYLTGKLDNIHIHANW</sequence>
<gene>
    <name evidence="3" type="ORF">UV58_C0005G0017</name>
</gene>
<evidence type="ECO:0000313" key="4">
    <source>
        <dbReference type="Proteomes" id="UP000034810"/>
    </source>
</evidence>
<dbReference type="Proteomes" id="UP000034810">
    <property type="component" value="Unassembled WGS sequence"/>
</dbReference>
<dbReference type="EMBL" id="LCFA01000005">
    <property type="protein sequence ID" value="KKS82763.1"/>
    <property type="molecule type" value="Genomic_DNA"/>
</dbReference>
<dbReference type="InterPro" id="IPR043993">
    <property type="entry name" value="T4SS_pilin"/>
</dbReference>
<accession>A0A0G1F7D7</accession>
<keyword evidence="2" id="KW-1133">Transmembrane helix</keyword>
<feature type="transmembrane region" description="Helical" evidence="2">
    <location>
        <begin position="93"/>
        <end position="111"/>
    </location>
</feature>
<dbReference type="AlphaFoldDB" id="A0A0G1F7D7"/>
<evidence type="ECO:0000256" key="1">
    <source>
        <dbReference type="SAM" id="MobiDB-lite"/>
    </source>
</evidence>
<name>A0A0G1F7D7_9BACT</name>
<evidence type="ECO:0000313" key="3">
    <source>
        <dbReference type="EMBL" id="KKS82763.1"/>
    </source>
</evidence>
<keyword evidence="2" id="KW-0812">Transmembrane</keyword>
<reference evidence="3 4" key="1">
    <citation type="journal article" date="2015" name="Nature">
        <title>rRNA introns, odd ribosomes, and small enigmatic genomes across a large radiation of phyla.</title>
        <authorList>
            <person name="Brown C.T."/>
            <person name="Hug L.A."/>
            <person name="Thomas B.C."/>
            <person name="Sharon I."/>
            <person name="Castelle C.J."/>
            <person name="Singh A."/>
            <person name="Wilkins M.J."/>
            <person name="Williams K.H."/>
            <person name="Banfield J.F."/>
        </authorList>
    </citation>
    <scope>NUCLEOTIDE SEQUENCE [LARGE SCALE GENOMIC DNA]</scope>
</reference>
<dbReference type="Pfam" id="PF18895">
    <property type="entry name" value="T4SS_pilin"/>
    <property type="match status" value="1"/>
</dbReference>